<sequence>MSTGIRFLIYLSLVITLGDTAPTSNSTGSIADLQPSVGGPPRPFGIPDDFVVQTEDAGHHVASVKTLLFNTITSVQAVCLFGYTNHVARFRLRDPSLPAGDVLDFQITEPQEEAVTFEARYVLWGLYLCALEFRRLPDGDVPLGQGIYYCDFQMPGLGTGQFTYEEESLLLNGTSSQPAETSVATSKNKRQRGLAPVLGPASNETTVTDPSSASVTSVGPQIRIYNRGSPVPPLTVCNAFAQVMIARASIPYPAPIPSYSYNLVGLGPFNIEYRASQTPGAPPADVGTVIPGLAEVPKAMLAHDRFTECDFDIIQGNKLVVSGSFRRISGSTSLPAVQVT</sequence>
<evidence type="ECO:0000256" key="2">
    <source>
        <dbReference type="SAM" id="SignalP"/>
    </source>
</evidence>
<dbReference type="Proteomes" id="UP001161017">
    <property type="component" value="Unassembled WGS sequence"/>
</dbReference>
<proteinExistence type="predicted"/>
<feature type="compositionally biased region" description="Polar residues" evidence="1">
    <location>
        <begin position="202"/>
        <end position="214"/>
    </location>
</feature>
<feature type="signal peptide" evidence="2">
    <location>
        <begin position="1"/>
        <end position="20"/>
    </location>
</feature>
<feature type="region of interest" description="Disordered" evidence="1">
    <location>
        <begin position="174"/>
        <end position="214"/>
    </location>
</feature>
<keyword evidence="2" id="KW-0732">Signal</keyword>
<feature type="chain" id="PRO_5041371444" evidence="2">
    <location>
        <begin position="21"/>
        <end position="340"/>
    </location>
</feature>
<feature type="compositionally biased region" description="Polar residues" evidence="1">
    <location>
        <begin position="174"/>
        <end position="186"/>
    </location>
</feature>
<evidence type="ECO:0000313" key="4">
    <source>
        <dbReference type="Proteomes" id="UP001161017"/>
    </source>
</evidence>
<reference evidence="3" key="1">
    <citation type="journal article" date="2023" name="Genome Biol. Evol.">
        <title>First Whole Genome Sequence and Flow Cytometry Genome Size Data for the Lichen-Forming Fungus Ramalina farinacea (Ascomycota).</title>
        <authorList>
            <person name="Llewellyn T."/>
            <person name="Mian S."/>
            <person name="Hill R."/>
            <person name="Leitch I.J."/>
            <person name="Gaya E."/>
        </authorList>
    </citation>
    <scope>NUCLEOTIDE SEQUENCE</scope>
    <source>
        <strain evidence="3">LIQ254RAFAR</strain>
    </source>
</reference>
<comment type="caution">
    <text evidence="3">The sequence shown here is derived from an EMBL/GenBank/DDBJ whole genome shotgun (WGS) entry which is preliminary data.</text>
</comment>
<protein>
    <submittedName>
        <fullName evidence="3">Uncharacterized protein</fullName>
    </submittedName>
</protein>
<organism evidence="3 4">
    <name type="scientific">Ramalina farinacea</name>
    <dbReference type="NCBI Taxonomy" id="258253"/>
    <lineage>
        <taxon>Eukaryota</taxon>
        <taxon>Fungi</taxon>
        <taxon>Dikarya</taxon>
        <taxon>Ascomycota</taxon>
        <taxon>Pezizomycotina</taxon>
        <taxon>Lecanoromycetes</taxon>
        <taxon>OSLEUM clade</taxon>
        <taxon>Lecanoromycetidae</taxon>
        <taxon>Lecanorales</taxon>
        <taxon>Lecanorineae</taxon>
        <taxon>Ramalinaceae</taxon>
        <taxon>Ramalina</taxon>
    </lineage>
</organism>
<dbReference type="EMBL" id="JAPUFD010000029">
    <property type="protein sequence ID" value="MDI1493587.1"/>
    <property type="molecule type" value="Genomic_DNA"/>
</dbReference>
<evidence type="ECO:0000313" key="3">
    <source>
        <dbReference type="EMBL" id="MDI1493587.1"/>
    </source>
</evidence>
<keyword evidence="4" id="KW-1185">Reference proteome</keyword>
<evidence type="ECO:0000256" key="1">
    <source>
        <dbReference type="SAM" id="MobiDB-lite"/>
    </source>
</evidence>
<gene>
    <name evidence="3" type="ORF">OHK93_005378</name>
</gene>
<dbReference type="AlphaFoldDB" id="A0AA43QWA5"/>
<name>A0AA43QWA5_9LECA</name>
<accession>A0AA43QWA5</accession>